<dbReference type="SUPFAM" id="SSF56112">
    <property type="entry name" value="Protein kinase-like (PK-like)"/>
    <property type="match status" value="1"/>
</dbReference>
<keyword evidence="4" id="KW-0547">Nucleotide-binding</keyword>
<dbReference type="Pfam" id="PF07714">
    <property type="entry name" value="PK_Tyr_Ser-Thr"/>
    <property type="match status" value="1"/>
</dbReference>
<feature type="domain" description="Guanylate cyclase" evidence="11">
    <location>
        <begin position="519"/>
        <end position="569"/>
    </location>
</feature>
<dbReference type="EC" id="4.6.1.2" evidence="2"/>
<comment type="subcellular location">
    <subcellularLocation>
        <location evidence="1">Membrane</location>
        <topology evidence="1">Single-pass membrane protein</topology>
    </subcellularLocation>
</comment>
<keyword evidence="8" id="KW-0141">cGMP biosynthesis</keyword>
<keyword evidence="6 9" id="KW-0472">Membrane</keyword>
<protein>
    <recommendedName>
        <fullName evidence="2">guanylate cyclase</fullName>
        <ecNumber evidence="2">4.6.1.2</ecNumber>
    </recommendedName>
</protein>
<dbReference type="Gene3D" id="3.30.70.1230">
    <property type="entry name" value="Nucleotide cyclase"/>
    <property type="match status" value="1"/>
</dbReference>
<dbReference type="GO" id="GO:0005886">
    <property type="term" value="C:plasma membrane"/>
    <property type="evidence" value="ECO:0007669"/>
    <property type="project" value="TreeGrafter"/>
</dbReference>
<dbReference type="GO" id="GO:0035556">
    <property type="term" value="P:intracellular signal transduction"/>
    <property type="evidence" value="ECO:0007669"/>
    <property type="project" value="InterPro"/>
</dbReference>
<dbReference type="InterPro" id="IPR029787">
    <property type="entry name" value="Nucleotide_cyclase"/>
</dbReference>
<evidence type="ECO:0000256" key="9">
    <source>
        <dbReference type="SAM" id="Phobius"/>
    </source>
</evidence>
<evidence type="ECO:0000259" key="10">
    <source>
        <dbReference type="PROSITE" id="PS50011"/>
    </source>
</evidence>
<organism evidence="12 13">
    <name type="scientific">Intoshia linei</name>
    <dbReference type="NCBI Taxonomy" id="1819745"/>
    <lineage>
        <taxon>Eukaryota</taxon>
        <taxon>Metazoa</taxon>
        <taxon>Spiralia</taxon>
        <taxon>Lophotrochozoa</taxon>
        <taxon>Mesozoa</taxon>
        <taxon>Orthonectida</taxon>
        <taxon>Rhopaluridae</taxon>
        <taxon>Intoshia</taxon>
    </lineage>
</organism>
<evidence type="ECO:0000256" key="5">
    <source>
        <dbReference type="ARBA" id="ARBA00022989"/>
    </source>
</evidence>
<dbReference type="EMBL" id="LWCA01000076">
    <property type="protein sequence ID" value="OAF71147.1"/>
    <property type="molecule type" value="Genomic_DNA"/>
</dbReference>
<name>A0A177BA14_9BILA</name>
<keyword evidence="7" id="KW-0456">Lyase</keyword>
<dbReference type="PROSITE" id="PS50125">
    <property type="entry name" value="GUANYLATE_CYCLASE_2"/>
    <property type="match status" value="1"/>
</dbReference>
<sequence length="626" mass="73150">MEIITIKSDKYFKTYAFNWNHTTNNIINNIDIDNLNLPTIEWIVQPNYDLVVFEKVTTSLYFKPSNMSLTDKIKINGFSCSLSISKEIFFSIKNEKFKNLLQLCSYSKKKLKMNMNINSFYTNKNFMWSKREVISSVLLKKQNFVINYTLNNLFEPTYAFIGICVQVNANYNIIGRLVIIRQREYCGNDRCDSVTETCSNCAIDCGKCSWHTILFIILIMIVILIFLFVVRLLVKILLKFYKNYSEIEWYIKDTNFQNLIFSNFSKYCIENSNYSLIPKPCNVLVEKIKMNGPLKINSLRLKYEIKQILKLNHENLVKFKGLFCVKQDACIYVCSQYCKYGNLSQLLKQDNVKIDYLFKFSFCFDIISGLAYLHKLGIFHENLSTENCFLGNDWLIKLDGFTLNFCRKKSKINEFKVKQTCCMDLIQYSRIVYKIWTNKKIKKNNTIEIEKSENLKKFKHVDFTSPTIKETMQKVIYEIYHSKINALEIVKILKDSDDSFDNYVLIISGLWNESNTHSSIFDAIERIHKDNLNISIGINIGPVSASAIGKFNCRFSVYGDTVNVASRMLSKCPKNSKTCLITDDMYRFIQNQNQNITSNFNFTKNVVAIKGKGEMTTWWLKHKNTN</sequence>
<gene>
    <name evidence="12" type="ORF">A3Q56_01035</name>
</gene>
<dbReference type="InterPro" id="IPR020635">
    <property type="entry name" value="Tyr_kinase_cat_dom"/>
</dbReference>
<feature type="transmembrane region" description="Helical" evidence="9">
    <location>
        <begin position="210"/>
        <end position="234"/>
    </location>
</feature>
<dbReference type="OrthoDB" id="1890790at2759"/>
<keyword evidence="3 9" id="KW-0812">Transmembrane</keyword>
<dbReference type="Gene3D" id="1.10.510.10">
    <property type="entry name" value="Transferase(Phosphotransferase) domain 1"/>
    <property type="match status" value="1"/>
</dbReference>
<evidence type="ECO:0000256" key="3">
    <source>
        <dbReference type="ARBA" id="ARBA00022692"/>
    </source>
</evidence>
<comment type="caution">
    <text evidence="12">The sequence shown here is derived from an EMBL/GenBank/DDBJ whole genome shotgun (WGS) entry which is preliminary data.</text>
</comment>
<dbReference type="InterPro" id="IPR011009">
    <property type="entry name" value="Kinase-like_dom_sf"/>
</dbReference>
<dbReference type="Pfam" id="PF00211">
    <property type="entry name" value="Guanylate_cyc"/>
    <property type="match status" value="1"/>
</dbReference>
<feature type="domain" description="Protein kinase" evidence="10">
    <location>
        <begin position="245"/>
        <end position="589"/>
    </location>
</feature>
<dbReference type="GO" id="GO:0007168">
    <property type="term" value="P:receptor guanylyl cyclase signaling pathway"/>
    <property type="evidence" value="ECO:0007669"/>
    <property type="project" value="TreeGrafter"/>
</dbReference>
<dbReference type="AlphaFoldDB" id="A0A177BA14"/>
<dbReference type="InterPro" id="IPR050401">
    <property type="entry name" value="Cyclic_nucleotide_synthase"/>
</dbReference>
<dbReference type="InterPro" id="IPR000719">
    <property type="entry name" value="Prot_kinase_dom"/>
</dbReference>
<dbReference type="GO" id="GO:0004713">
    <property type="term" value="F:protein tyrosine kinase activity"/>
    <property type="evidence" value="ECO:0007669"/>
    <property type="project" value="InterPro"/>
</dbReference>
<keyword evidence="5 9" id="KW-1133">Transmembrane helix</keyword>
<evidence type="ECO:0000259" key="11">
    <source>
        <dbReference type="PROSITE" id="PS50125"/>
    </source>
</evidence>
<dbReference type="InterPro" id="IPR001245">
    <property type="entry name" value="Ser-Thr/Tyr_kinase_cat_dom"/>
</dbReference>
<dbReference type="GO" id="GO:0004016">
    <property type="term" value="F:adenylate cyclase activity"/>
    <property type="evidence" value="ECO:0007669"/>
    <property type="project" value="TreeGrafter"/>
</dbReference>
<evidence type="ECO:0000256" key="8">
    <source>
        <dbReference type="ARBA" id="ARBA00023293"/>
    </source>
</evidence>
<accession>A0A177BA14</accession>
<dbReference type="PROSITE" id="PS50011">
    <property type="entry name" value="PROTEIN_KINASE_DOM"/>
    <property type="match status" value="1"/>
</dbReference>
<dbReference type="SUPFAM" id="SSF55073">
    <property type="entry name" value="Nucleotide cyclase"/>
    <property type="match status" value="1"/>
</dbReference>
<dbReference type="CDD" id="cd07302">
    <property type="entry name" value="CHD"/>
    <property type="match status" value="1"/>
</dbReference>
<dbReference type="PANTHER" id="PTHR11920:SF501">
    <property type="entry name" value="GUANYLATE CYCLASE 32E"/>
    <property type="match status" value="1"/>
</dbReference>
<reference evidence="12 13" key="1">
    <citation type="submission" date="2016-04" db="EMBL/GenBank/DDBJ databases">
        <title>The genome of Intoshia linei affirms orthonectids as highly simplified spiralians.</title>
        <authorList>
            <person name="Mikhailov K.V."/>
            <person name="Slusarev G.S."/>
            <person name="Nikitin M.A."/>
            <person name="Logacheva M.D."/>
            <person name="Penin A."/>
            <person name="Aleoshin V."/>
            <person name="Panchin Y.V."/>
        </authorList>
    </citation>
    <scope>NUCLEOTIDE SEQUENCE [LARGE SCALE GENOMIC DNA]</scope>
    <source>
        <strain evidence="12">Intl2013</strain>
        <tissue evidence="12">Whole animal</tissue>
    </source>
</reference>
<dbReference type="Proteomes" id="UP000078046">
    <property type="component" value="Unassembled WGS sequence"/>
</dbReference>
<keyword evidence="13" id="KW-1185">Reference proteome</keyword>
<evidence type="ECO:0000256" key="6">
    <source>
        <dbReference type="ARBA" id="ARBA00023136"/>
    </source>
</evidence>
<evidence type="ECO:0000256" key="1">
    <source>
        <dbReference type="ARBA" id="ARBA00004167"/>
    </source>
</evidence>
<dbReference type="PANTHER" id="PTHR11920">
    <property type="entry name" value="GUANYLYL CYCLASE"/>
    <property type="match status" value="1"/>
</dbReference>
<proteinExistence type="predicted"/>
<evidence type="ECO:0000256" key="7">
    <source>
        <dbReference type="ARBA" id="ARBA00023239"/>
    </source>
</evidence>
<dbReference type="InterPro" id="IPR001054">
    <property type="entry name" value="A/G_cyclase"/>
</dbReference>
<dbReference type="GO" id="GO:0004383">
    <property type="term" value="F:guanylate cyclase activity"/>
    <property type="evidence" value="ECO:0007669"/>
    <property type="project" value="UniProtKB-EC"/>
</dbReference>
<dbReference type="GO" id="GO:0001653">
    <property type="term" value="F:peptide receptor activity"/>
    <property type="evidence" value="ECO:0007669"/>
    <property type="project" value="TreeGrafter"/>
</dbReference>
<evidence type="ECO:0000256" key="2">
    <source>
        <dbReference type="ARBA" id="ARBA00012202"/>
    </source>
</evidence>
<dbReference type="GO" id="GO:0005524">
    <property type="term" value="F:ATP binding"/>
    <property type="evidence" value="ECO:0007669"/>
    <property type="project" value="InterPro"/>
</dbReference>
<dbReference type="SMART" id="SM00219">
    <property type="entry name" value="TyrKc"/>
    <property type="match status" value="1"/>
</dbReference>
<evidence type="ECO:0000313" key="12">
    <source>
        <dbReference type="EMBL" id="OAF71147.1"/>
    </source>
</evidence>
<evidence type="ECO:0000313" key="13">
    <source>
        <dbReference type="Proteomes" id="UP000078046"/>
    </source>
</evidence>
<evidence type="ECO:0000256" key="4">
    <source>
        <dbReference type="ARBA" id="ARBA00022741"/>
    </source>
</evidence>